<dbReference type="Pfam" id="PF13443">
    <property type="entry name" value="HTH_26"/>
    <property type="match status" value="1"/>
</dbReference>
<evidence type="ECO:0000256" key="5">
    <source>
        <dbReference type="PROSITE-ProRule" id="PRU01016"/>
    </source>
</evidence>
<evidence type="ECO:0000259" key="8">
    <source>
        <dbReference type="PROSITE" id="PS50943"/>
    </source>
</evidence>
<dbReference type="PROSITE" id="PS00094">
    <property type="entry name" value="C5_MTASE_1"/>
    <property type="match status" value="1"/>
</dbReference>
<gene>
    <name evidence="9" type="primary">dcm</name>
    <name evidence="9" type="ORF">LIP50_07930</name>
</gene>
<dbReference type="GO" id="GO:0003886">
    <property type="term" value="F:DNA (cytosine-5-)-methyltransferase activity"/>
    <property type="evidence" value="ECO:0007669"/>
    <property type="project" value="UniProtKB-EC"/>
</dbReference>
<dbReference type="PANTHER" id="PTHR10629:SF52">
    <property type="entry name" value="DNA (CYTOSINE-5)-METHYLTRANSFERASE 1"/>
    <property type="match status" value="1"/>
</dbReference>
<dbReference type="InterPro" id="IPR050390">
    <property type="entry name" value="C5-Methyltransferase"/>
</dbReference>
<dbReference type="NCBIfam" id="TIGR00675">
    <property type="entry name" value="dcm"/>
    <property type="match status" value="1"/>
</dbReference>
<dbReference type="InterPro" id="IPR031303">
    <property type="entry name" value="C5_meth_CS"/>
</dbReference>
<keyword evidence="4" id="KW-0680">Restriction system</keyword>
<keyword evidence="1 5" id="KW-0489">Methyltransferase</keyword>
<dbReference type="InterPro" id="IPR010982">
    <property type="entry name" value="Lambda_DNA-bd_dom_sf"/>
</dbReference>
<dbReference type="InterPro" id="IPR001387">
    <property type="entry name" value="Cro/C1-type_HTH"/>
</dbReference>
<dbReference type="GO" id="GO:0032259">
    <property type="term" value="P:methylation"/>
    <property type="evidence" value="ECO:0007669"/>
    <property type="project" value="UniProtKB-KW"/>
</dbReference>
<dbReference type="SUPFAM" id="SSF47413">
    <property type="entry name" value="lambda repressor-like DNA-binding domains"/>
    <property type="match status" value="1"/>
</dbReference>
<feature type="domain" description="HTH cro/C1-type" evidence="8">
    <location>
        <begin position="17"/>
        <end position="66"/>
    </location>
</feature>
<dbReference type="RefSeq" id="WP_226914928.1">
    <property type="nucleotide sequence ID" value="NZ_BAABXU010000001.1"/>
</dbReference>
<proteinExistence type="inferred from homology"/>
<dbReference type="Gene3D" id="3.40.50.150">
    <property type="entry name" value="Vaccinia Virus protein VP39"/>
    <property type="match status" value="1"/>
</dbReference>
<keyword evidence="3 5" id="KW-0949">S-adenosyl-L-methionine</keyword>
<comment type="similarity">
    <text evidence="5 6">Belongs to the class I-like SAM-binding methyltransferase superfamily. C5-methyltransferase family.</text>
</comment>
<dbReference type="Gene3D" id="3.90.120.10">
    <property type="entry name" value="DNA Methylase, subunit A, domain 2"/>
    <property type="match status" value="1"/>
</dbReference>
<comment type="caution">
    <text evidence="9">The sequence shown here is derived from an EMBL/GenBank/DDBJ whole genome shotgun (WGS) entry which is preliminary data.</text>
</comment>
<dbReference type="PRINTS" id="PR00105">
    <property type="entry name" value="C5METTRFRASE"/>
</dbReference>
<dbReference type="PANTHER" id="PTHR10629">
    <property type="entry name" value="CYTOSINE-SPECIFIC METHYLTRANSFERASE"/>
    <property type="match status" value="1"/>
</dbReference>
<dbReference type="CDD" id="cd00315">
    <property type="entry name" value="Cyt_C5_DNA_methylase"/>
    <property type="match status" value="1"/>
</dbReference>
<organism evidence="9 10">
    <name type="scientific">Intestinibacter bartlettii</name>
    <dbReference type="NCBI Taxonomy" id="261299"/>
    <lineage>
        <taxon>Bacteria</taxon>
        <taxon>Bacillati</taxon>
        <taxon>Bacillota</taxon>
        <taxon>Clostridia</taxon>
        <taxon>Peptostreptococcales</taxon>
        <taxon>Peptostreptococcaceae</taxon>
        <taxon>Intestinibacter</taxon>
    </lineage>
</organism>
<dbReference type="Proteomes" id="UP001299409">
    <property type="component" value="Unassembled WGS sequence"/>
</dbReference>
<dbReference type="InterPro" id="IPR029063">
    <property type="entry name" value="SAM-dependent_MTases_sf"/>
</dbReference>
<evidence type="ECO:0000313" key="10">
    <source>
        <dbReference type="Proteomes" id="UP001299409"/>
    </source>
</evidence>
<protein>
    <recommendedName>
        <fullName evidence="7">Cytosine-specific methyltransferase</fullName>
        <ecNumber evidence="7">2.1.1.37</ecNumber>
    </recommendedName>
</protein>
<dbReference type="SUPFAM" id="SSF53335">
    <property type="entry name" value="S-adenosyl-L-methionine-dependent methyltransferases"/>
    <property type="match status" value="1"/>
</dbReference>
<dbReference type="PROSITE" id="PS00095">
    <property type="entry name" value="C5_MTASE_2"/>
    <property type="match status" value="1"/>
</dbReference>
<dbReference type="Gene3D" id="1.10.260.40">
    <property type="entry name" value="lambda repressor-like DNA-binding domains"/>
    <property type="match status" value="1"/>
</dbReference>
<evidence type="ECO:0000256" key="2">
    <source>
        <dbReference type="ARBA" id="ARBA00022679"/>
    </source>
</evidence>
<sequence length="465" mass="52977">MKKISIDKNKLKKVMSKKHIKNQNELASNMGISKNQLSAILSDKFIPIKSNVQKMCEVLDIGFDEIMSVEDIEEEQISFIELYNNIELTQNVCEKEEIYGDQDEYIEIKNIVADRPYTCVELFAGAGGLALGLEEAGFKEVGLVEWDKYACDTLRLNRPNWNVIQGDVVEIANKGIRNYIDSDIEIDLLSGGYPCQAFSYAGKKLGLEDVRGTMFYYYAKILKELKPKVFLAENVRGLVSHDNGKTLQTMIDVFTEIGYNVTYKVLKAINYDVAQKRERIIIIGTRKDLSDIEFKFPKPFNHIPTLREALKDVPKSEGAKYPEKKKNVLDLVPPGGCWIDLPEDIAKEYMGKSYYSGGGKRGMARRISWDEPCLTLTCSPAQKQTERCHPDETRPFTTREYARIQSFPDEWQFSGSMSQVYKQIGNAVPVKLGKAVGLSIVDYLNRVEKDSYEYKSTKNKQKVFI</sequence>
<keyword evidence="2 5" id="KW-0808">Transferase</keyword>
<dbReference type="PROSITE" id="PS50943">
    <property type="entry name" value="HTH_CROC1"/>
    <property type="match status" value="1"/>
</dbReference>
<evidence type="ECO:0000313" key="9">
    <source>
        <dbReference type="EMBL" id="MCB5446125.1"/>
    </source>
</evidence>
<name>A0ABS8CXC2_9FIRM</name>
<keyword evidence="10" id="KW-1185">Reference proteome</keyword>
<dbReference type="SMART" id="SM00530">
    <property type="entry name" value="HTH_XRE"/>
    <property type="match status" value="1"/>
</dbReference>
<evidence type="ECO:0000256" key="1">
    <source>
        <dbReference type="ARBA" id="ARBA00022603"/>
    </source>
</evidence>
<accession>A0ABS8CXC2</accession>
<reference evidence="9 10" key="1">
    <citation type="submission" date="2021-10" db="EMBL/GenBank/DDBJ databases">
        <title>Collection of gut derived symbiotic bacterial strains cultured from healthy donors.</title>
        <authorList>
            <person name="Lin H."/>
            <person name="Littmann E."/>
            <person name="Claire K."/>
            <person name="Pamer E."/>
        </authorList>
    </citation>
    <scope>NUCLEOTIDE SEQUENCE [LARGE SCALE GENOMIC DNA]</scope>
    <source>
        <strain evidence="9 10">MSK.17.68</strain>
    </source>
</reference>
<dbReference type="InterPro" id="IPR018117">
    <property type="entry name" value="C5_DNA_meth_AS"/>
</dbReference>
<dbReference type="EC" id="2.1.1.37" evidence="7"/>
<feature type="active site" evidence="5">
    <location>
        <position position="195"/>
    </location>
</feature>
<evidence type="ECO:0000256" key="7">
    <source>
        <dbReference type="RuleBase" id="RU000417"/>
    </source>
</evidence>
<dbReference type="InterPro" id="IPR001525">
    <property type="entry name" value="C5_MeTfrase"/>
</dbReference>
<dbReference type="Pfam" id="PF00145">
    <property type="entry name" value="DNA_methylase"/>
    <property type="match status" value="1"/>
</dbReference>
<comment type="catalytic activity">
    <reaction evidence="7">
        <text>a 2'-deoxycytidine in DNA + S-adenosyl-L-methionine = a 5-methyl-2'-deoxycytidine in DNA + S-adenosyl-L-homocysteine + H(+)</text>
        <dbReference type="Rhea" id="RHEA:13681"/>
        <dbReference type="Rhea" id="RHEA-COMP:11369"/>
        <dbReference type="Rhea" id="RHEA-COMP:11370"/>
        <dbReference type="ChEBI" id="CHEBI:15378"/>
        <dbReference type="ChEBI" id="CHEBI:57856"/>
        <dbReference type="ChEBI" id="CHEBI:59789"/>
        <dbReference type="ChEBI" id="CHEBI:85452"/>
        <dbReference type="ChEBI" id="CHEBI:85454"/>
        <dbReference type="EC" id="2.1.1.37"/>
    </reaction>
</comment>
<evidence type="ECO:0000256" key="4">
    <source>
        <dbReference type="ARBA" id="ARBA00022747"/>
    </source>
</evidence>
<dbReference type="PROSITE" id="PS51679">
    <property type="entry name" value="SAM_MT_C5"/>
    <property type="match status" value="1"/>
</dbReference>
<evidence type="ECO:0000256" key="6">
    <source>
        <dbReference type="RuleBase" id="RU000416"/>
    </source>
</evidence>
<dbReference type="EMBL" id="JAJBMB010000006">
    <property type="protein sequence ID" value="MCB5446125.1"/>
    <property type="molecule type" value="Genomic_DNA"/>
</dbReference>
<dbReference type="CDD" id="cd00093">
    <property type="entry name" value="HTH_XRE"/>
    <property type="match status" value="1"/>
</dbReference>
<evidence type="ECO:0000256" key="3">
    <source>
        <dbReference type="ARBA" id="ARBA00022691"/>
    </source>
</evidence>